<evidence type="ECO:0000313" key="4">
    <source>
        <dbReference type="Proteomes" id="UP000092443"/>
    </source>
</evidence>
<sequence>MNDICRPFFFFNMQIFIKTECSLKIFNSFLKIFINKTSHSIAREKEKTKHIYIYIYIYIYKMKFTSVLLILSLVLKTYSQYTHHSDEKDSHIVSNDIGVNEGDGSYKYGFETSNGIKRVEHGSPEGHIEGTSAYVSPEGAEIKTTYIADENGYHAVGDHIPKIPEYIIRALEYIRTHPYVEKDYYTGEFKTPRTPTIPTKSSINHHFRQ</sequence>
<keyword evidence="1 2" id="KW-0193">Cuticle</keyword>
<name>A0A8U0WBQ1_9MUSC</name>
<reference evidence="5" key="1">
    <citation type="submission" date="2025-08" db="UniProtKB">
        <authorList>
            <consortium name="RefSeq"/>
        </authorList>
    </citation>
    <scope>IDENTIFICATION</scope>
    <source>
        <tissue evidence="5">Whole body pupa</tissue>
    </source>
</reference>
<accession>A0A8U0WBQ1</accession>
<dbReference type="AlphaFoldDB" id="A0A8U0WBQ1"/>
<dbReference type="Pfam" id="PF00379">
    <property type="entry name" value="Chitin_bind_4"/>
    <property type="match status" value="1"/>
</dbReference>
<keyword evidence="4" id="KW-1185">Reference proteome</keyword>
<dbReference type="RefSeq" id="XP_037882366.1">
    <property type="nucleotide sequence ID" value="XM_038026438.1"/>
</dbReference>
<dbReference type="PROSITE" id="PS00233">
    <property type="entry name" value="CHIT_BIND_RR_1"/>
    <property type="match status" value="1"/>
</dbReference>
<protein>
    <submittedName>
        <fullName evidence="5">Pupal cuticle protein</fullName>
    </submittedName>
</protein>
<organism evidence="4 5">
    <name type="scientific">Glossina fuscipes</name>
    <dbReference type="NCBI Taxonomy" id="7396"/>
    <lineage>
        <taxon>Eukaryota</taxon>
        <taxon>Metazoa</taxon>
        <taxon>Ecdysozoa</taxon>
        <taxon>Arthropoda</taxon>
        <taxon>Hexapoda</taxon>
        <taxon>Insecta</taxon>
        <taxon>Pterygota</taxon>
        <taxon>Neoptera</taxon>
        <taxon>Endopterygota</taxon>
        <taxon>Diptera</taxon>
        <taxon>Brachycera</taxon>
        <taxon>Muscomorpha</taxon>
        <taxon>Hippoboscoidea</taxon>
        <taxon>Glossinidae</taxon>
        <taxon>Glossina</taxon>
    </lineage>
</organism>
<dbReference type="KEGG" id="gfs:119633135"/>
<evidence type="ECO:0000256" key="2">
    <source>
        <dbReference type="PROSITE-ProRule" id="PRU00497"/>
    </source>
</evidence>
<dbReference type="PANTHER" id="PTHR10380">
    <property type="entry name" value="CUTICLE PROTEIN"/>
    <property type="match status" value="1"/>
</dbReference>
<dbReference type="InterPro" id="IPR000618">
    <property type="entry name" value="Insect_cuticle"/>
</dbReference>
<keyword evidence="3" id="KW-1133">Transmembrane helix</keyword>
<dbReference type="InterPro" id="IPR031311">
    <property type="entry name" value="CHIT_BIND_RR_consensus"/>
</dbReference>
<dbReference type="PANTHER" id="PTHR10380:SF238">
    <property type="entry name" value="CUTICULAR PROTEIN 65EA-RELATED"/>
    <property type="match status" value="1"/>
</dbReference>
<dbReference type="GeneID" id="119633135"/>
<evidence type="ECO:0000256" key="3">
    <source>
        <dbReference type="SAM" id="Phobius"/>
    </source>
</evidence>
<dbReference type="PRINTS" id="PR00947">
    <property type="entry name" value="CUTICLE"/>
</dbReference>
<keyword evidence="3" id="KW-0812">Transmembrane</keyword>
<dbReference type="GO" id="GO:0062129">
    <property type="term" value="C:chitin-based extracellular matrix"/>
    <property type="evidence" value="ECO:0007669"/>
    <property type="project" value="TreeGrafter"/>
</dbReference>
<evidence type="ECO:0000256" key="1">
    <source>
        <dbReference type="ARBA" id="ARBA00022460"/>
    </source>
</evidence>
<dbReference type="GO" id="GO:0008010">
    <property type="term" value="F:structural constituent of chitin-based larval cuticle"/>
    <property type="evidence" value="ECO:0007669"/>
    <property type="project" value="TreeGrafter"/>
</dbReference>
<dbReference type="Proteomes" id="UP000092443">
    <property type="component" value="Unplaced"/>
</dbReference>
<proteinExistence type="predicted"/>
<dbReference type="PROSITE" id="PS51155">
    <property type="entry name" value="CHIT_BIND_RR_2"/>
    <property type="match status" value="1"/>
</dbReference>
<feature type="transmembrane region" description="Helical" evidence="3">
    <location>
        <begin position="51"/>
        <end position="75"/>
    </location>
</feature>
<dbReference type="InterPro" id="IPR050468">
    <property type="entry name" value="Cuticle_Struct_Prot"/>
</dbReference>
<evidence type="ECO:0000313" key="5">
    <source>
        <dbReference type="RefSeq" id="XP_037882366.1"/>
    </source>
</evidence>
<keyword evidence="3" id="KW-0472">Membrane</keyword>
<gene>
    <name evidence="5" type="primary">LOC119633135</name>
</gene>